<dbReference type="InterPro" id="IPR043442">
    <property type="entry name" value="Perm1"/>
</dbReference>
<reference evidence="2" key="1">
    <citation type="submission" date="2025-05" db="UniProtKB">
        <authorList>
            <consortium name="Ensembl"/>
        </authorList>
    </citation>
    <scope>IDENTIFICATION</scope>
</reference>
<evidence type="ECO:0000313" key="2">
    <source>
        <dbReference type="Ensembl" id="ENSFHEP00000030150.1"/>
    </source>
</evidence>
<dbReference type="GO" id="GO:0005634">
    <property type="term" value="C:nucleus"/>
    <property type="evidence" value="ECO:0007669"/>
    <property type="project" value="TreeGrafter"/>
</dbReference>
<dbReference type="Ensembl" id="ENSFHET00000021372.1">
    <property type="protein sequence ID" value="ENSFHEP00000013746.1"/>
    <property type="gene ID" value="ENSFHEG00000015269.1"/>
</dbReference>
<feature type="compositionally biased region" description="Polar residues" evidence="1">
    <location>
        <begin position="521"/>
        <end position="542"/>
    </location>
</feature>
<feature type="compositionally biased region" description="Basic and acidic residues" evidence="1">
    <location>
        <begin position="209"/>
        <end position="229"/>
    </location>
</feature>
<feature type="region of interest" description="Disordered" evidence="1">
    <location>
        <begin position="358"/>
        <end position="410"/>
    </location>
</feature>
<dbReference type="Ensembl" id="ENSFHET00000021379.1">
    <property type="protein sequence ID" value="ENSFHEP00000030150.1"/>
    <property type="gene ID" value="ENSFHEG00000015269.1"/>
</dbReference>
<feature type="region of interest" description="Disordered" evidence="1">
    <location>
        <begin position="34"/>
        <end position="71"/>
    </location>
</feature>
<feature type="region of interest" description="Disordered" evidence="1">
    <location>
        <begin position="109"/>
        <end position="302"/>
    </location>
</feature>
<feature type="compositionally biased region" description="Basic and acidic residues" evidence="1">
    <location>
        <begin position="174"/>
        <end position="183"/>
    </location>
</feature>
<sequence>MDDLDHSIHIAEYDWRSFYDDSEECDLLQASLAYPDDSGLSDSEDSGNFNTIQQETSKSAEESCAGGTQLPGWPVQNDATCMKRGEICVGCQDRNAIPTASAHKEVAQEILAETSDSSTTPPQTDSLSNYTSRGRETLSKEGAAQMTSDLKSTKKPNLLSCKEAAPSLSGPEPTAREAEKERWFVTVNDNPARRRGRPASVKKKLKPNKTGERENVQNADLKQEHEQSKDAPSNQSEESGDLSEEPVISQTVAVMSRDQSEPGSSADTSYDSFSPSPTPLERLQCSGLQDGAEFSSTGSWDSDSYLSAAESVEGAQHPPQDCLSKHLPLQCVSSPTCDSQDFGLTLSSDATAANCESCNTPAPSVEVPDPNVPSGNDTCSETRPPPLLSAGSQEDQLGSLPGLDSTLSSAADNPETFAKAAGQARPVYAISAFWNDVEKLTINDILQVRMGRSSRLFDEIGMPNACGPPTDPGHLADALESTMIDTSDTADSDYFTQPDESKPDRSVCEFSTSDFEEESWQFASASTNPSPDLQSRTQQSDSPFLLDEDSSTDSEGRQTPVTPDQSFDSQDFQSLLSWPRRMTKSRSVYNIQPFGTEELLPLPFLSTDKSILPLSRRQPLEAFLSHTDLQDYRISFPEIFEYFFTEYDNTESQFLTVRDPEDIFVSPVFRPSLSAFGEDPSSASLQCSTEKPIPIFSCSHPTVRDLKFPNARVFLSADHEEADRVSPMRLVSHSFIQAVAHRSSGAAGVGGSHCWKTFLSLKKIRFPDKGSICWSESGAWIFPVQSKELWIGGQNQAVALLGEGRVGLDFSQEFRELEEQQGVSGTTWTTNREGIFSRVKQSDMCLVCIAFASWVLRSSNPEEADAWKAALLANVSALSAIQYLRQYMKMEHRPTDDL</sequence>
<feature type="compositionally biased region" description="Polar residues" evidence="1">
    <location>
        <begin position="261"/>
        <end position="275"/>
    </location>
</feature>
<feature type="compositionally biased region" description="Polar residues" evidence="1">
    <location>
        <begin position="48"/>
        <end position="57"/>
    </location>
</feature>
<dbReference type="STRING" id="8078.ENSFHEP00000013746"/>
<feature type="compositionally biased region" description="Polar residues" evidence="1">
    <location>
        <begin position="557"/>
        <end position="570"/>
    </location>
</feature>
<dbReference type="GO" id="GO:0006355">
    <property type="term" value="P:regulation of DNA-templated transcription"/>
    <property type="evidence" value="ECO:0007669"/>
    <property type="project" value="InterPro"/>
</dbReference>
<dbReference type="GeneTree" id="ENSGT00940000169508"/>
<dbReference type="AlphaFoldDB" id="A0A3Q2UI34"/>
<protein>
    <submittedName>
        <fullName evidence="2">Uncharacterized LOC105933229</fullName>
    </submittedName>
</protein>
<organism evidence="2 3">
    <name type="scientific">Fundulus heteroclitus</name>
    <name type="common">Killifish</name>
    <name type="synonym">Mummichog</name>
    <dbReference type="NCBI Taxonomy" id="8078"/>
    <lineage>
        <taxon>Eukaryota</taxon>
        <taxon>Metazoa</taxon>
        <taxon>Chordata</taxon>
        <taxon>Craniata</taxon>
        <taxon>Vertebrata</taxon>
        <taxon>Euteleostomi</taxon>
        <taxon>Actinopterygii</taxon>
        <taxon>Neopterygii</taxon>
        <taxon>Teleostei</taxon>
        <taxon>Neoteleostei</taxon>
        <taxon>Acanthomorphata</taxon>
        <taxon>Ovalentaria</taxon>
        <taxon>Atherinomorphae</taxon>
        <taxon>Cyprinodontiformes</taxon>
        <taxon>Fundulidae</taxon>
        <taxon>Fundulus</taxon>
    </lineage>
</organism>
<evidence type="ECO:0000256" key="1">
    <source>
        <dbReference type="SAM" id="MobiDB-lite"/>
    </source>
</evidence>
<proteinExistence type="predicted"/>
<evidence type="ECO:0000313" key="3">
    <source>
        <dbReference type="Proteomes" id="UP000265000"/>
    </source>
</evidence>
<name>A0A3Q2UI34_FUNHE</name>
<dbReference type="Proteomes" id="UP000265000">
    <property type="component" value="Unplaced"/>
</dbReference>
<dbReference type="GO" id="GO:0005737">
    <property type="term" value="C:cytoplasm"/>
    <property type="evidence" value="ECO:0007669"/>
    <property type="project" value="TreeGrafter"/>
</dbReference>
<dbReference type="PANTHER" id="PTHR47282">
    <property type="entry name" value="PGC-1 AND ERR-INDUCED REGULATOR IN MUSCLE PROTEIN 1"/>
    <property type="match status" value="1"/>
</dbReference>
<feature type="compositionally biased region" description="Basic residues" evidence="1">
    <location>
        <begin position="193"/>
        <end position="207"/>
    </location>
</feature>
<dbReference type="PANTHER" id="PTHR47282:SF1">
    <property type="entry name" value="PGC-1 AND ERR-INDUCED REGULATOR IN MUSCLE PROTEIN 1"/>
    <property type="match status" value="1"/>
</dbReference>
<keyword evidence="3" id="KW-1185">Reference proteome</keyword>
<feature type="compositionally biased region" description="Low complexity" evidence="1">
    <location>
        <begin position="114"/>
        <end position="126"/>
    </location>
</feature>
<accession>A0A3Q2UI34</accession>
<feature type="region of interest" description="Disordered" evidence="1">
    <location>
        <begin position="488"/>
        <end position="570"/>
    </location>
</feature>
<dbReference type="GO" id="GO:0014850">
    <property type="term" value="P:response to muscle activity"/>
    <property type="evidence" value="ECO:0007669"/>
    <property type="project" value="TreeGrafter"/>
</dbReference>